<evidence type="ECO:0000313" key="3">
    <source>
        <dbReference type="EMBL" id="PHN96529.1"/>
    </source>
</evidence>
<gene>
    <name evidence="3" type="ORF">CSC81_14345</name>
    <name evidence="2" type="ORF">Q8W23_05115</name>
</gene>
<dbReference type="Gene3D" id="2.40.160.60">
    <property type="entry name" value="Outer membrane protein transport protein (OMPP1/FadL/TodX)"/>
    <property type="match status" value="1"/>
</dbReference>
<protein>
    <submittedName>
        <fullName evidence="3">Alpha-ketoglutarate decarboxylase</fullName>
    </submittedName>
</protein>
<evidence type="ECO:0000313" key="5">
    <source>
        <dbReference type="Proteomes" id="UP001242342"/>
    </source>
</evidence>
<dbReference type="RefSeq" id="WP_099216425.1">
    <property type="nucleotide sequence ID" value="NZ_JAUYVU010000003.1"/>
</dbReference>
<name>A0A2G1BRQ5_9FLAO</name>
<dbReference type="SUPFAM" id="SSF56935">
    <property type="entry name" value="Porins"/>
    <property type="match status" value="1"/>
</dbReference>
<evidence type="ECO:0000256" key="1">
    <source>
        <dbReference type="SAM" id="SignalP"/>
    </source>
</evidence>
<reference evidence="3" key="2">
    <citation type="submission" date="2017-10" db="EMBL/GenBank/DDBJ databases">
        <authorList>
            <person name="Enke T.N."/>
            <person name="Cordero O.X."/>
        </authorList>
    </citation>
    <scope>NUCLEOTIDE SEQUENCE</scope>
    <source>
        <strain evidence="3">4G03</strain>
    </source>
</reference>
<sequence>MRKLLLFGFLICSTIAFTQEDHFWDNVRFGGSVGFGFGSNNTTLSISPAAVYDFNDSFSLGVGIGYSYNKKDSFKSNIFSPNIFILYRPIREIELSSDLQQMYVHRKSNSFSEKYSYPALNLGISYRTGSVSLGIQYDVLYDEDKSIYASGFTPIVRVFF</sequence>
<dbReference type="Proteomes" id="UP001242342">
    <property type="component" value="Unassembled WGS sequence"/>
</dbReference>
<keyword evidence="5" id="KW-1185">Reference proteome</keyword>
<evidence type="ECO:0000313" key="4">
    <source>
        <dbReference type="Proteomes" id="UP000222163"/>
    </source>
</evidence>
<accession>A0A2G1BRQ5</accession>
<dbReference type="EMBL" id="JAUYVU010000003">
    <property type="protein sequence ID" value="MDP2540852.1"/>
    <property type="molecule type" value="Genomic_DNA"/>
</dbReference>
<proteinExistence type="predicted"/>
<evidence type="ECO:0000313" key="2">
    <source>
        <dbReference type="EMBL" id="MDP2540852.1"/>
    </source>
</evidence>
<dbReference type="Proteomes" id="UP000222163">
    <property type="component" value="Unassembled WGS sequence"/>
</dbReference>
<organism evidence="3 4">
    <name type="scientific">Tenacibaculum discolor</name>
    <dbReference type="NCBI Taxonomy" id="361581"/>
    <lineage>
        <taxon>Bacteria</taxon>
        <taxon>Pseudomonadati</taxon>
        <taxon>Bacteroidota</taxon>
        <taxon>Flavobacteriia</taxon>
        <taxon>Flavobacteriales</taxon>
        <taxon>Flavobacteriaceae</taxon>
        <taxon>Tenacibaculum</taxon>
    </lineage>
</organism>
<reference evidence="2 5" key="3">
    <citation type="submission" date="2023-07" db="EMBL/GenBank/DDBJ databases">
        <title>Genome content predicts the carbon catabolic preferences of heterotrophic bacteria.</title>
        <authorList>
            <person name="Gralka M."/>
        </authorList>
    </citation>
    <scope>NUCLEOTIDE SEQUENCE [LARGE SCALE GENOMIC DNA]</scope>
    <source>
        <strain evidence="2 5">4G03</strain>
    </source>
</reference>
<feature type="signal peptide" evidence="1">
    <location>
        <begin position="1"/>
        <end position="18"/>
    </location>
</feature>
<feature type="chain" id="PRO_5013585263" evidence="1">
    <location>
        <begin position="19"/>
        <end position="160"/>
    </location>
</feature>
<comment type="caution">
    <text evidence="3">The sequence shown here is derived from an EMBL/GenBank/DDBJ whole genome shotgun (WGS) entry which is preliminary data.</text>
</comment>
<reference evidence="3 4" key="1">
    <citation type="journal article" date="2016" name="Nat. Commun.">
        <title>Microbial interactions lead to rapid micro-scale successions on model marine particles.</title>
        <authorList>
            <person name="Datta M.S."/>
            <person name="Sliwerska E."/>
            <person name="Gore J."/>
            <person name="Polz M.F."/>
            <person name="Cordero O.X."/>
        </authorList>
    </citation>
    <scope>NUCLEOTIDE SEQUENCE [LARGE SCALE GENOMIC DNA]</scope>
    <source>
        <strain evidence="3 4">4G03</strain>
    </source>
</reference>
<keyword evidence="1" id="KW-0732">Signal</keyword>
<dbReference type="AlphaFoldDB" id="A0A2G1BRQ5"/>
<dbReference type="EMBL" id="PDUU01000016">
    <property type="protein sequence ID" value="PHN96529.1"/>
    <property type="molecule type" value="Genomic_DNA"/>
</dbReference>